<dbReference type="AlphaFoldDB" id="A0A508WUU1"/>
<dbReference type="InterPro" id="IPR036291">
    <property type="entry name" value="NAD(P)-bd_dom_sf"/>
</dbReference>
<accession>A0A508WUU1</accession>
<dbReference type="FunFam" id="3.40.50.720:FF:000084">
    <property type="entry name" value="Short-chain dehydrogenase reductase"/>
    <property type="match status" value="1"/>
</dbReference>
<dbReference type="InterPro" id="IPR051122">
    <property type="entry name" value="SDR_DHRS6-like"/>
</dbReference>
<name>A0A508WUU1_9HYPH</name>
<dbReference type="Pfam" id="PF13561">
    <property type="entry name" value="adh_short_C2"/>
    <property type="match status" value="1"/>
</dbReference>
<dbReference type="Proteomes" id="UP000507954">
    <property type="component" value="Unassembled WGS sequence"/>
</dbReference>
<dbReference type="SUPFAM" id="SSF51735">
    <property type="entry name" value="NAD(P)-binding Rossmann-fold domains"/>
    <property type="match status" value="1"/>
</dbReference>
<dbReference type="Gene3D" id="3.40.50.720">
    <property type="entry name" value="NAD(P)-binding Rossmann-like Domain"/>
    <property type="match status" value="1"/>
</dbReference>
<dbReference type="PRINTS" id="PR00080">
    <property type="entry name" value="SDRFAMILY"/>
</dbReference>
<reference evidence="3" key="1">
    <citation type="submission" date="2019-06" db="EMBL/GenBank/DDBJ databases">
        <authorList>
            <person name="Le Quere A."/>
            <person name="Colella S."/>
        </authorList>
    </citation>
    <scope>NUCLEOTIDE SEQUENCE</scope>
    <source>
        <strain evidence="3">EmedicaeMD41</strain>
    </source>
</reference>
<evidence type="ECO:0000256" key="1">
    <source>
        <dbReference type="ARBA" id="ARBA00006484"/>
    </source>
</evidence>
<protein>
    <submittedName>
        <fullName evidence="3">2,5-dichloro-2,5-cyclohexadiene-1,4-diol dehydrogenase LinX</fullName>
        <ecNumber evidence="3">1.1.1.-</ecNumber>
    </submittedName>
</protein>
<dbReference type="GO" id="GO:0016491">
    <property type="term" value="F:oxidoreductase activity"/>
    <property type="evidence" value="ECO:0007669"/>
    <property type="project" value="UniProtKB-KW"/>
</dbReference>
<comment type="similarity">
    <text evidence="1">Belongs to the short-chain dehydrogenases/reductases (SDR) family.</text>
</comment>
<dbReference type="PANTHER" id="PTHR43477">
    <property type="entry name" value="DIHYDROANTICAPSIN 7-DEHYDROGENASE"/>
    <property type="match status" value="1"/>
</dbReference>
<proteinExistence type="inferred from homology"/>
<dbReference type="EC" id="1.1.1.-" evidence="3"/>
<evidence type="ECO:0000256" key="2">
    <source>
        <dbReference type="ARBA" id="ARBA00023002"/>
    </source>
</evidence>
<gene>
    <name evidence="3" type="primary">linX</name>
    <name evidence="3" type="ORF">EMEDMD4_170062</name>
</gene>
<sequence length="297" mass="30517">MKGRAAVSSGRSPTDQRCGTRACGRLPGFRMADRLRGKSAIVFGAGSSGPGWGNGKAAAVLYAREGAKVACVDLDIEAAGETAAIIAEEGGEAIAIAADVTALASIEAAVAAARQAYGTLSILHNNVGVTHMGGPVELSEAQFQQSVDLNLGSVFRTAKAVIPHMIEAGGGAIVNISSLAAIRWTGYPYFAYYATKAAVNQATVAIAVQYARQGIRANCVVPGLIDTPLIYKQISSHYASTDEMVAARNAALPSGHMGDAWDVANAALFLASDEAKFINGVCLPVDGGQSCTIMGAR</sequence>
<evidence type="ECO:0000313" key="3">
    <source>
        <dbReference type="EMBL" id="VTZ60569.1"/>
    </source>
</evidence>
<dbReference type="PRINTS" id="PR00081">
    <property type="entry name" value="GDHRDH"/>
</dbReference>
<dbReference type="InterPro" id="IPR002347">
    <property type="entry name" value="SDR_fam"/>
</dbReference>
<dbReference type="PANTHER" id="PTHR43477:SF1">
    <property type="entry name" value="DIHYDROANTICAPSIN 7-DEHYDROGENASE"/>
    <property type="match status" value="1"/>
</dbReference>
<keyword evidence="2 3" id="KW-0560">Oxidoreductase</keyword>
<organism evidence="3">
    <name type="scientific">Sinorhizobium medicae</name>
    <dbReference type="NCBI Taxonomy" id="110321"/>
    <lineage>
        <taxon>Bacteria</taxon>
        <taxon>Pseudomonadati</taxon>
        <taxon>Pseudomonadota</taxon>
        <taxon>Alphaproteobacteria</taxon>
        <taxon>Hyphomicrobiales</taxon>
        <taxon>Rhizobiaceae</taxon>
        <taxon>Sinorhizobium/Ensifer group</taxon>
        <taxon>Sinorhizobium</taxon>
    </lineage>
</organism>
<dbReference type="EMBL" id="CABFNB010000079">
    <property type="protein sequence ID" value="VTZ60569.1"/>
    <property type="molecule type" value="Genomic_DNA"/>
</dbReference>